<keyword evidence="1" id="KW-0732">Signal</keyword>
<feature type="chain" id="PRO_5022895360" description="Peptidase M10 metallopeptidase domain-containing protein" evidence="1">
    <location>
        <begin position="41"/>
        <end position="403"/>
    </location>
</feature>
<sequence length="403" mass="41888" precursor="true">MPTLPLPCLATATHPTFVGKLALSLVATAAALAYAPPAKAINLVLDYTYDTNGFFNPGTTAGQQARATVSAAASFLSNLLEDSFPEVTAPDPFVSTAPGQPTLTLTFDWTRNFFHPGTGALLTLPGGTVAADDYVIYVGGRPLPGSTLGNGGPGGWGTNSTGTYYSSPANINAVNDISNAFVGLLTNRSQADGDFGGWGGALTFDSDVNWNRNHLVSPSGSQSDLYSVALHELVHALGIGGYKPSDPTEWQMNFNAAQTAFVGSAAVAAYGSAVPLSPDRGHWLEGTDSTVFGSLTLQESLMDPSITTGTRKQLTLLDAAGMIDIGWEITLPGTVLAGDYNNDLVVDVADYTVWRDNLGGASPIGSYAEWVANYGATAGVSLAVPEPLTLLLALLAVVGRPRR</sequence>
<protein>
    <recommendedName>
        <fullName evidence="4">Peptidase M10 metallopeptidase domain-containing protein</fullName>
    </recommendedName>
</protein>
<dbReference type="EMBL" id="SJPH01000007">
    <property type="protein sequence ID" value="TWT42511.1"/>
    <property type="molecule type" value="Genomic_DNA"/>
</dbReference>
<evidence type="ECO:0000313" key="2">
    <source>
        <dbReference type="EMBL" id="TWT42511.1"/>
    </source>
</evidence>
<dbReference type="RefSeq" id="WP_146575032.1">
    <property type="nucleotide sequence ID" value="NZ_SJPH01000007.1"/>
</dbReference>
<reference evidence="2 3" key="1">
    <citation type="submission" date="2019-02" db="EMBL/GenBank/DDBJ databases">
        <title>Deep-cultivation of Planctomycetes and their phenomic and genomic characterization uncovers novel biology.</title>
        <authorList>
            <person name="Wiegand S."/>
            <person name="Jogler M."/>
            <person name="Boedeker C."/>
            <person name="Pinto D."/>
            <person name="Vollmers J."/>
            <person name="Rivas-Marin E."/>
            <person name="Kohn T."/>
            <person name="Peeters S.H."/>
            <person name="Heuer A."/>
            <person name="Rast P."/>
            <person name="Oberbeckmann S."/>
            <person name="Bunk B."/>
            <person name="Jeske O."/>
            <person name="Meyerdierks A."/>
            <person name="Storesund J.E."/>
            <person name="Kallscheuer N."/>
            <person name="Luecker S."/>
            <person name="Lage O.M."/>
            <person name="Pohl T."/>
            <person name="Merkel B.J."/>
            <person name="Hornburger P."/>
            <person name="Mueller R.-W."/>
            <person name="Bruemmer F."/>
            <person name="Labrenz M."/>
            <person name="Spormann A.M."/>
            <person name="Op Den Camp H."/>
            <person name="Overmann J."/>
            <person name="Amann R."/>
            <person name="Jetten M.S.M."/>
            <person name="Mascher T."/>
            <person name="Medema M.H."/>
            <person name="Devos D.P."/>
            <person name="Kaster A.-K."/>
            <person name="Ovreas L."/>
            <person name="Rohde M."/>
            <person name="Galperin M.Y."/>
            <person name="Jogler C."/>
        </authorList>
    </citation>
    <scope>NUCLEOTIDE SEQUENCE [LARGE SCALE GENOMIC DNA]</scope>
    <source>
        <strain evidence="2 3">Pla111</strain>
    </source>
</reference>
<dbReference type="Gene3D" id="3.40.390.10">
    <property type="entry name" value="Collagenase (Catalytic Domain)"/>
    <property type="match status" value="1"/>
</dbReference>
<dbReference type="AlphaFoldDB" id="A0A5C5VXR8"/>
<evidence type="ECO:0000256" key="1">
    <source>
        <dbReference type="SAM" id="SignalP"/>
    </source>
</evidence>
<accession>A0A5C5VXR8</accession>
<comment type="caution">
    <text evidence="2">The sequence shown here is derived from an EMBL/GenBank/DDBJ whole genome shotgun (WGS) entry which is preliminary data.</text>
</comment>
<name>A0A5C5VXR8_9BACT</name>
<dbReference type="InterPro" id="IPR024079">
    <property type="entry name" value="MetalloPept_cat_dom_sf"/>
</dbReference>
<evidence type="ECO:0000313" key="3">
    <source>
        <dbReference type="Proteomes" id="UP000318995"/>
    </source>
</evidence>
<gene>
    <name evidence="2" type="ORF">Pla111_28160</name>
</gene>
<evidence type="ECO:0008006" key="4">
    <source>
        <dbReference type="Google" id="ProtNLM"/>
    </source>
</evidence>
<proteinExistence type="predicted"/>
<organism evidence="2 3">
    <name type="scientific">Botrimarina hoheduenensis</name>
    <dbReference type="NCBI Taxonomy" id="2528000"/>
    <lineage>
        <taxon>Bacteria</taxon>
        <taxon>Pseudomonadati</taxon>
        <taxon>Planctomycetota</taxon>
        <taxon>Planctomycetia</taxon>
        <taxon>Pirellulales</taxon>
        <taxon>Lacipirellulaceae</taxon>
        <taxon>Botrimarina</taxon>
    </lineage>
</organism>
<feature type="signal peptide" evidence="1">
    <location>
        <begin position="1"/>
        <end position="40"/>
    </location>
</feature>
<dbReference type="OrthoDB" id="8198236at2"/>
<dbReference type="SUPFAM" id="SSF55486">
    <property type="entry name" value="Metalloproteases ('zincins'), catalytic domain"/>
    <property type="match status" value="1"/>
</dbReference>
<dbReference type="Proteomes" id="UP000318995">
    <property type="component" value="Unassembled WGS sequence"/>
</dbReference>
<keyword evidence="3" id="KW-1185">Reference proteome</keyword>
<dbReference type="GO" id="GO:0008237">
    <property type="term" value="F:metallopeptidase activity"/>
    <property type="evidence" value="ECO:0007669"/>
    <property type="project" value="InterPro"/>
</dbReference>